<dbReference type="Gene3D" id="1.10.150.520">
    <property type="match status" value="1"/>
</dbReference>
<dbReference type="GO" id="GO:0016791">
    <property type="term" value="F:phosphatase activity"/>
    <property type="evidence" value="ECO:0007669"/>
    <property type="project" value="TreeGrafter"/>
</dbReference>
<name>A0A134A074_9FIRM</name>
<dbReference type="SFLD" id="SFLDG01129">
    <property type="entry name" value="C1.5:_HAD__Beta-PGM__Phosphata"/>
    <property type="match status" value="1"/>
</dbReference>
<keyword evidence="4" id="KW-0460">Magnesium</keyword>
<dbReference type="SUPFAM" id="SSF56784">
    <property type="entry name" value="HAD-like"/>
    <property type="match status" value="1"/>
</dbReference>
<dbReference type="RefSeq" id="WP_060930191.1">
    <property type="nucleotide sequence ID" value="NZ_KQ959774.1"/>
</dbReference>
<evidence type="ECO:0000313" key="6">
    <source>
        <dbReference type="Proteomes" id="UP000070394"/>
    </source>
</evidence>
<dbReference type="InterPro" id="IPR006439">
    <property type="entry name" value="HAD-SF_hydro_IA"/>
</dbReference>
<dbReference type="NCBIfam" id="TIGR01549">
    <property type="entry name" value="HAD-SF-IA-v1"/>
    <property type="match status" value="1"/>
</dbReference>
<dbReference type="EMBL" id="LSDA01000004">
    <property type="protein sequence ID" value="KXB61078.1"/>
    <property type="molecule type" value="Genomic_DNA"/>
</dbReference>
<evidence type="ECO:0000256" key="3">
    <source>
        <dbReference type="ARBA" id="ARBA00022801"/>
    </source>
</evidence>
<proteinExistence type="predicted"/>
<keyword evidence="6" id="KW-1185">Reference proteome</keyword>
<keyword evidence="3 5" id="KW-0378">Hydrolase</keyword>
<sequence length="231" mass="26567">MDKKIKAVIFDLDDTLYDYKSLNELAEKEIQEHVKNKYNIDAQDFNKKYYDAKEIVKSRLHGTGAEHNRLLYFQVFMELIGKKPASDALELYDIYWNTILDNIALRAGVKDIFNFCHNNNISIGICSDLTVMIQHRKLKRLGIDSQVDYLVTSEEAGVEKPNSIIFEILLSKIGCDASECVFIGDSWNKDVCGSKDMGMIPVWFNIAAESQCNVIQISDFYELEPILRKYI</sequence>
<dbReference type="InterPro" id="IPR036412">
    <property type="entry name" value="HAD-like_sf"/>
</dbReference>
<dbReference type="PANTHER" id="PTHR46470">
    <property type="entry name" value="N-ACYLNEURAMINATE-9-PHOSPHATASE"/>
    <property type="match status" value="1"/>
</dbReference>
<dbReference type="InterPro" id="IPR051400">
    <property type="entry name" value="HAD-like_hydrolase"/>
</dbReference>
<dbReference type="PATRIC" id="fig|467210.3.peg.173"/>
<dbReference type="SFLD" id="SFLDS00003">
    <property type="entry name" value="Haloacid_Dehalogenase"/>
    <property type="match status" value="1"/>
</dbReference>
<dbReference type="InterPro" id="IPR023214">
    <property type="entry name" value="HAD_sf"/>
</dbReference>
<organism evidence="5 6">
    <name type="scientific">Lachnoanaerobaculum saburreum</name>
    <dbReference type="NCBI Taxonomy" id="467210"/>
    <lineage>
        <taxon>Bacteria</taxon>
        <taxon>Bacillati</taxon>
        <taxon>Bacillota</taxon>
        <taxon>Clostridia</taxon>
        <taxon>Lachnospirales</taxon>
        <taxon>Lachnospiraceae</taxon>
        <taxon>Lachnoanaerobaculum</taxon>
    </lineage>
</organism>
<dbReference type="OrthoDB" id="9794086at2"/>
<dbReference type="STRING" id="467210.HMPREF1866_00175"/>
<dbReference type="GO" id="GO:0044281">
    <property type="term" value="P:small molecule metabolic process"/>
    <property type="evidence" value="ECO:0007669"/>
    <property type="project" value="UniProtKB-ARBA"/>
</dbReference>
<evidence type="ECO:0000256" key="4">
    <source>
        <dbReference type="ARBA" id="ARBA00022842"/>
    </source>
</evidence>
<dbReference type="PANTHER" id="PTHR46470:SF2">
    <property type="entry name" value="GLYCERALDEHYDE 3-PHOSPHATE PHOSPHATASE"/>
    <property type="match status" value="1"/>
</dbReference>
<comment type="caution">
    <text evidence="5">The sequence shown here is derived from an EMBL/GenBank/DDBJ whole genome shotgun (WGS) entry which is preliminary data.</text>
</comment>
<dbReference type="Proteomes" id="UP000070394">
    <property type="component" value="Unassembled WGS sequence"/>
</dbReference>
<reference evidence="6" key="1">
    <citation type="submission" date="2016-01" db="EMBL/GenBank/DDBJ databases">
        <authorList>
            <person name="Mitreva M."/>
            <person name="Pepin K.H."/>
            <person name="Mihindukulasuriya K.A."/>
            <person name="Fulton R."/>
            <person name="Fronick C."/>
            <person name="O'Laughlin M."/>
            <person name="Miner T."/>
            <person name="Herter B."/>
            <person name="Rosa B.A."/>
            <person name="Cordes M."/>
            <person name="Tomlinson C."/>
            <person name="Wollam A."/>
            <person name="Palsikar V.B."/>
            <person name="Mardis E.R."/>
            <person name="Wilson R.K."/>
        </authorList>
    </citation>
    <scope>NUCLEOTIDE SEQUENCE [LARGE SCALE GENOMIC DNA]</scope>
    <source>
        <strain evidence="6">DNF00896</strain>
    </source>
</reference>
<evidence type="ECO:0000256" key="2">
    <source>
        <dbReference type="ARBA" id="ARBA00022723"/>
    </source>
</evidence>
<comment type="cofactor">
    <cofactor evidence="1">
        <name>Mg(2+)</name>
        <dbReference type="ChEBI" id="CHEBI:18420"/>
    </cofactor>
</comment>
<dbReference type="Pfam" id="PF00702">
    <property type="entry name" value="Hydrolase"/>
    <property type="match status" value="1"/>
</dbReference>
<dbReference type="AlphaFoldDB" id="A0A134A074"/>
<evidence type="ECO:0000313" key="5">
    <source>
        <dbReference type="EMBL" id="KXB61078.1"/>
    </source>
</evidence>
<dbReference type="GO" id="GO:0046872">
    <property type="term" value="F:metal ion binding"/>
    <property type="evidence" value="ECO:0007669"/>
    <property type="project" value="UniProtKB-KW"/>
</dbReference>
<evidence type="ECO:0000256" key="1">
    <source>
        <dbReference type="ARBA" id="ARBA00001946"/>
    </source>
</evidence>
<keyword evidence="2" id="KW-0479">Metal-binding</keyword>
<dbReference type="Gene3D" id="3.40.50.1000">
    <property type="entry name" value="HAD superfamily/HAD-like"/>
    <property type="match status" value="1"/>
</dbReference>
<protein>
    <submittedName>
        <fullName evidence="5">HAD hydrolase, family IA, variant 1</fullName>
    </submittedName>
</protein>
<accession>A0A134A074</accession>
<gene>
    <name evidence="5" type="ORF">HMPREF1866_00175</name>
</gene>